<evidence type="ECO:0008006" key="4">
    <source>
        <dbReference type="Google" id="ProtNLM"/>
    </source>
</evidence>
<keyword evidence="3" id="KW-1185">Reference proteome</keyword>
<feature type="compositionally biased region" description="Basic and acidic residues" evidence="1">
    <location>
        <begin position="410"/>
        <end position="426"/>
    </location>
</feature>
<accession>A0AAF0YHX1</accession>
<feature type="region of interest" description="Disordered" evidence="1">
    <location>
        <begin position="380"/>
        <end position="464"/>
    </location>
</feature>
<dbReference type="GeneID" id="87812602"/>
<evidence type="ECO:0000256" key="1">
    <source>
        <dbReference type="SAM" id="MobiDB-lite"/>
    </source>
</evidence>
<evidence type="ECO:0000313" key="3">
    <source>
        <dbReference type="Proteomes" id="UP000827549"/>
    </source>
</evidence>
<dbReference type="Proteomes" id="UP000827549">
    <property type="component" value="Chromosome 7"/>
</dbReference>
<name>A0AAF0YHX1_9TREE</name>
<dbReference type="AlphaFoldDB" id="A0AAF0YHX1"/>
<dbReference type="RefSeq" id="XP_062631978.1">
    <property type="nucleotide sequence ID" value="XM_062775994.1"/>
</dbReference>
<evidence type="ECO:0000313" key="2">
    <source>
        <dbReference type="EMBL" id="WOO85952.1"/>
    </source>
</evidence>
<protein>
    <recommendedName>
        <fullName evidence="4">BRCT domain-containing protein</fullName>
    </recommendedName>
</protein>
<sequence>MAHRLPFPPTQTSGPSTFLNLYNFCLVKDNRTPASLARETEAIERAGGQVSFDLAKVTHIVVKLPPGAGNVWHCNDVDRTPAGSKTEEMTLGQLLLSAHESCHVMPDIVTHEFLDMWLLTGRQPKGNISAAWTVTLLPPHYFASMLNSVAGGMPNGAPSVDAEPRVGGSLRMSQSSLPRPALPLNVGTEASSWARPIIPPVQVFRDVGSCTFYVAPGCAAAVPWLIKCMGGQQDTARRALYVIVPDINGDAALYLGPLHPSGSVLDEMFVFDCLRYGSFQSLDKYRANLGPPSPQFGAVTQAPTNVFPTVPRPPSGFKFISRTNRPAVPEFSPLLNAVGGCPHVIHAEWFTETVSGTGTASDNGRPIVVPYPVTSLPRPAFIPGPSNYQEHGTSNQLPRSSHWGSSTLGTDRHEPVPAEHAKRSREDEDEEDGENYETRRRVHDIMDERWKDDFPLDIKKEERH</sequence>
<organism evidence="2 3">
    <name type="scientific">Vanrija pseudolonga</name>
    <dbReference type="NCBI Taxonomy" id="143232"/>
    <lineage>
        <taxon>Eukaryota</taxon>
        <taxon>Fungi</taxon>
        <taxon>Dikarya</taxon>
        <taxon>Basidiomycota</taxon>
        <taxon>Agaricomycotina</taxon>
        <taxon>Tremellomycetes</taxon>
        <taxon>Trichosporonales</taxon>
        <taxon>Trichosporonaceae</taxon>
        <taxon>Vanrija</taxon>
    </lineage>
</organism>
<proteinExistence type="predicted"/>
<dbReference type="EMBL" id="CP086720">
    <property type="protein sequence ID" value="WOO85952.1"/>
    <property type="molecule type" value="Genomic_DNA"/>
</dbReference>
<feature type="compositionally biased region" description="Basic and acidic residues" evidence="1">
    <location>
        <begin position="436"/>
        <end position="464"/>
    </location>
</feature>
<feature type="compositionally biased region" description="Polar residues" evidence="1">
    <location>
        <begin position="386"/>
        <end position="409"/>
    </location>
</feature>
<reference evidence="2" key="1">
    <citation type="submission" date="2023-10" db="EMBL/GenBank/DDBJ databases">
        <authorList>
            <person name="Noh H."/>
        </authorList>
    </citation>
    <scope>NUCLEOTIDE SEQUENCE</scope>
    <source>
        <strain evidence="2">DUCC4014</strain>
    </source>
</reference>
<gene>
    <name evidence="2" type="ORF">LOC62_07G009441</name>
</gene>